<name>A0A165GDW0_XYLHT</name>
<sequence length="67" mass="7907">MDLKIRVFAPFPRCLLFSISYMLLVFLFMNYWSTLGQSAQLCSFDDGNKVTFLEWFGVEIICFYWSG</sequence>
<keyword evidence="1" id="KW-1133">Transmembrane helix</keyword>
<reference evidence="2 3" key="1">
    <citation type="journal article" date="2016" name="Fungal Biol.">
        <title>The genome of Xylona heveae provides a window into fungal endophytism.</title>
        <authorList>
            <person name="Gazis R."/>
            <person name="Kuo A."/>
            <person name="Riley R."/>
            <person name="LaButti K."/>
            <person name="Lipzen A."/>
            <person name="Lin J."/>
            <person name="Amirebrahimi M."/>
            <person name="Hesse C.N."/>
            <person name="Spatafora J.W."/>
            <person name="Henrissat B."/>
            <person name="Hainaut M."/>
            <person name="Grigoriev I.V."/>
            <person name="Hibbett D.S."/>
        </authorList>
    </citation>
    <scope>NUCLEOTIDE SEQUENCE [LARGE SCALE GENOMIC DNA]</scope>
    <source>
        <strain evidence="2 3">TC161</strain>
    </source>
</reference>
<dbReference type="Proteomes" id="UP000076632">
    <property type="component" value="Unassembled WGS sequence"/>
</dbReference>
<gene>
    <name evidence="2" type="ORF">L228DRAFT_145906</name>
</gene>
<keyword evidence="1" id="KW-0472">Membrane</keyword>
<keyword evidence="1" id="KW-0812">Transmembrane</keyword>
<dbReference type="InParanoid" id="A0A165GDW0"/>
<evidence type="ECO:0000313" key="2">
    <source>
        <dbReference type="EMBL" id="KZF22073.1"/>
    </source>
</evidence>
<dbReference type="AlphaFoldDB" id="A0A165GDW0"/>
<keyword evidence="3" id="KW-1185">Reference proteome</keyword>
<protein>
    <submittedName>
        <fullName evidence="2">Uncharacterized protein</fullName>
    </submittedName>
</protein>
<proteinExistence type="predicted"/>
<dbReference type="RefSeq" id="XP_018187628.1">
    <property type="nucleotide sequence ID" value="XM_018329221.1"/>
</dbReference>
<evidence type="ECO:0000313" key="3">
    <source>
        <dbReference type="Proteomes" id="UP000076632"/>
    </source>
</evidence>
<feature type="transmembrane region" description="Helical" evidence="1">
    <location>
        <begin position="12"/>
        <end position="32"/>
    </location>
</feature>
<organism evidence="2 3">
    <name type="scientific">Xylona heveae (strain CBS 132557 / TC161)</name>
    <dbReference type="NCBI Taxonomy" id="1328760"/>
    <lineage>
        <taxon>Eukaryota</taxon>
        <taxon>Fungi</taxon>
        <taxon>Dikarya</taxon>
        <taxon>Ascomycota</taxon>
        <taxon>Pezizomycotina</taxon>
        <taxon>Xylonomycetes</taxon>
        <taxon>Xylonales</taxon>
        <taxon>Xylonaceae</taxon>
        <taxon>Xylona</taxon>
    </lineage>
</organism>
<dbReference type="GeneID" id="28894358"/>
<accession>A0A165GDW0</accession>
<evidence type="ECO:0000256" key="1">
    <source>
        <dbReference type="SAM" id="Phobius"/>
    </source>
</evidence>
<dbReference type="EMBL" id="KV407459">
    <property type="protein sequence ID" value="KZF22073.1"/>
    <property type="molecule type" value="Genomic_DNA"/>
</dbReference>